<evidence type="ECO:0000313" key="5">
    <source>
        <dbReference type="Proteomes" id="UP000054705"/>
    </source>
</evidence>
<dbReference type="InterPro" id="IPR038404">
    <property type="entry name" value="TRAP_DctP_sf"/>
</dbReference>
<comment type="caution">
    <text evidence="4">The sequence shown here is derived from an EMBL/GenBank/DDBJ whole genome shotgun (WGS) entry which is preliminary data.</text>
</comment>
<dbReference type="EMBL" id="LGGS01000014">
    <property type="protein sequence ID" value="KUK83825.1"/>
    <property type="molecule type" value="Genomic_DNA"/>
</dbReference>
<gene>
    <name evidence="4" type="ORF">XD97_0091</name>
</gene>
<dbReference type="AlphaFoldDB" id="A0A101HVN6"/>
<dbReference type="PANTHER" id="PTHR33376">
    <property type="match status" value="1"/>
</dbReference>
<dbReference type="NCBIfam" id="TIGR00787">
    <property type="entry name" value="dctP"/>
    <property type="match status" value="1"/>
</dbReference>
<dbReference type="Pfam" id="PF03480">
    <property type="entry name" value="DctP"/>
    <property type="match status" value="1"/>
</dbReference>
<dbReference type="PATRIC" id="fig|110500.4.peg.332"/>
<dbReference type="NCBIfam" id="NF037995">
    <property type="entry name" value="TRAP_S1"/>
    <property type="match status" value="1"/>
</dbReference>
<dbReference type="GO" id="GO:0030288">
    <property type="term" value="C:outer membrane-bounded periplasmic space"/>
    <property type="evidence" value="ECO:0007669"/>
    <property type="project" value="InterPro"/>
</dbReference>
<dbReference type="Gene3D" id="3.40.190.170">
    <property type="entry name" value="Bacterial extracellular solute-binding protein, family 7"/>
    <property type="match status" value="1"/>
</dbReference>
<comment type="similarity">
    <text evidence="1">Belongs to the bacterial solute-binding protein 7 family.</text>
</comment>
<dbReference type="InterPro" id="IPR018389">
    <property type="entry name" value="DctP_fam"/>
</dbReference>
<organism evidence="4 5">
    <name type="scientific">Pelotomaculum thermopropionicum</name>
    <dbReference type="NCBI Taxonomy" id="110500"/>
    <lineage>
        <taxon>Bacteria</taxon>
        <taxon>Bacillati</taxon>
        <taxon>Bacillota</taxon>
        <taxon>Clostridia</taxon>
        <taxon>Eubacteriales</taxon>
        <taxon>Desulfotomaculaceae</taxon>
        <taxon>Pelotomaculum</taxon>
    </lineage>
</organism>
<keyword evidence="3" id="KW-0732">Signal</keyword>
<evidence type="ECO:0000256" key="1">
    <source>
        <dbReference type="ARBA" id="ARBA00009023"/>
    </source>
</evidence>
<evidence type="ECO:0000256" key="2">
    <source>
        <dbReference type="ARBA" id="ARBA00022448"/>
    </source>
</evidence>
<sequence>MKMRNITCLAGMIFFIFCSGCSKRVVDLEQVNPEEKIVIKFSHVVAENTPKGMAAQRFAKLVKERTGGRVEVQIFPNSTLYKDGEEIEALQSGAVQIIAPAASKLSALDPQWQLLDLPYAFDNEGSVHKVMESQIGNRLFNGLKQHNIQALAFWDSGFKQMTNNVKPLVNKEDFKGLSFRVMINSQVLKKQFEYLGSRPVEGLFSNLYYDLETCRVNGEENTLSNIYSKKLFKVQPYLTISNHGYMGYVVMTNVEFWSELPEKVRRVLEDTLLEVTKWEREQALKMNREGLEQVVSSGLVQVHYQTEAEKKEWISVLEPIYYEFIKTYGEEMVSFIEQLNYK</sequence>
<name>A0A101HVN6_9FIRM</name>
<dbReference type="Proteomes" id="UP000054705">
    <property type="component" value="Unassembled WGS sequence"/>
</dbReference>
<dbReference type="PIRSF" id="PIRSF006470">
    <property type="entry name" value="DctB"/>
    <property type="match status" value="1"/>
</dbReference>
<proteinExistence type="inferred from homology"/>
<reference evidence="5" key="1">
    <citation type="journal article" date="2015" name="MBio">
        <title>Genome-Resolved Metagenomic Analysis Reveals Roles for Candidate Phyla and Other Microbial Community Members in Biogeochemical Transformations in Oil Reservoirs.</title>
        <authorList>
            <person name="Hu P."/>
            <person name="Tom L."/>
            <person name="Singh A."/>
            <person name="Thomas B.C."/>
            <person name="Baker B.J."/>
            <person name="Piceno Y.M."/>
            <person name="Andersen G.L."/>
            <person name="Banfield J.F."/>
        </authorList>
    </citation>
    <scope>NUCLEOTIDE SEQUENCE [LARGE SCALE GENOMIC DNA]</scope>
</reference>
<dbReference type="InterPro" id="IPR004682">
    <property type="entry name" value="TRAP_DctP"/>
</dbReference>
<evidence type="ECO:0000313" key="4">
    <source>
        <dbReference type="EMBL" id="KUK83825.1"/>
    </source>
</evidence>
<protein>
    <submittedName>
        <fullName evidence="4">TRAP-type C4-dicarboxylate transport system, periplasmic component</fullName>
    </submittedName>
</protein>
<dbReference type="GO" id="GO:0055085">
    <property type="term" value="P:transmembrane transport"/>
    <property type="evidence" value="ECO:0007669"/>
    <property type="project" value="InterPro"/>
</dbReference>
<accession>A0A101HVN6</accession>
<keyword evidence="2" id="KW-0813">Transport</keyword>
<dbReference type="PANTHER" id="PTHR33376:SF7">
    <property type="entry name" value="C4-DICARBOXYLATE-BINDING PROTEIN DCTB"/>
    <property type="match status" value="1"/>
</dbReference>
<evidence type="ECO:0000256" key="3">
    <source>
        <dbReference type="ARBA" id="ARBA00022729"/>
    </source>
</evidence>